<dbReference type="RefSeq" id="WP_110934710.1">
    <property type="nucleotide sequence ID" value="NZ_KZ614146.1"/>
</dbReference>
<dbReference type="InterPro" id="IPR011006">
    <property type="entry name" value="CheY-like_superfamily"/>
</dbReference>
<accession>A0A3A9K902</accession>
<dbReference type="GO" id="GO:0003700">
    <property type="term" value="F:DNA-binding transcription factor activity"/>
    <property type="evidence" value="ECO:0007669"/>
    <property type="project" value="InterPro"/>
</dbReference>
<dbReference type="GO" id="GO:0043565">
    <property type="term" value="F:sequence-specific DNA binding"/>
    <property type="evidence" value="ECO:0007669"/>
    <property type="project" value="InterPro"/>
</dbReference>
<dbReference type="SMART" id="SM00448">
    <property type="entry name" value="REC"/>
    <property type="match status" value="1"/>
</dbReference>
<evidence type="ECO:0000313" key="14">
    <source>
        <dbReference type="Proteomes" id="UP000281498"/>
    </source>
</evidence>
<dbReference type="Gene3D" id="1.10.10.60">
    <property type="entry name" value="Homeodomain-like"/>
    <property type="match status" value="2"/>
</dbReference>
<protein>
    <submittedName>
        <fullName evidence="13">DNA-binding response regulator</fullName>
    </submittedName>
</protein>
<evidence type="ECO:0000256" key="7">
    <source>
        <dbReference type="ARBA" id="ARBA00023163"/>
    </source>
</evidence>
<keyword evidence="3 8" id="KW-0597">Phosphoprotein</keyword>
<evidence type="ECO:0000256" key="4">
    <source>
        <dbReference type="ARBA" id="ARBA00023012"/>
    </source>
</evidence>
<dbReference type="Gene3D" id="3.40.50.2300">
    <property type="match status" value="1"/>
</dbReference>
<dbReference type="InterPro" id="IPR009057">
    <property type="entry name" value="Homeodomain-like_sf"/>
</dbReference>
<dbReference type="AlphaFoldDB" id="A0A3A9K902"/>
<evidence type="ECO:0000256" key="9">
    <source>
        <dbReference type="SAM" id="Coils"/>
    </source>
</evidence>
<dbReference type="OrthoDB" id="342399at2"/>
<dbReference type="InterPro" id="IPR018060">
    <property type="entry name" value="HTH_AraC"/>
</dbReference>
<comment type="subcellular location">
    <subcellularLocation>
        <location evidence="1">Cytoplasm</location>
    </subcellularLocation>
</comment>
<evidence type="ECO:0000259" key="12">
    <source>
        <dbReference type="PROSITE" id="PS50112"/>
    </source>
</evidence>
<dbReference type="PROSITE" id="PS01124">
    <property type="entry name" value="HTH_ARAC_FAMILY_2"/>
    <property type="match status" value="1"/>
</dbReference>
<keyword evidence="6 13" id="KW-0238">DNA-binding</keyword>
<dbReference type="CDD" id="cd17536">
    <property type="entry name" value="REC_YesN-like"/>
    <property type="match status" value="1"/>
</dbReference>
<organism evidence="13 14">
    <name type="scientific">Salipaludibacillus neizhouensis</name>
    <dbReference type="NCBI Taxonomy" id="885475"/>
    <lineage>
        <taxon>Bacteria</taxon>
        <taxon>Bacillati</taxon>
        <taxon>Bacillota</taxon>
        <taxon>Bacilli</taxon>
        <taxon>Bacillales</taxon>
        <taxon>Bacillaceae</taxon>
    </lineage>
</organism>
<dbReference type="InterPro" id="IPR051552">
    <property type="entry name" value="HptR"/>
</dbReference>
<evidence type="ECO:0000256" key="6">
    <source>
        <dbReference type="ARBA" id="ARBA00023125"/>
    </source>
</evidence>
<dbReference type="InterPro" id="IPR001789">
    <property type="entry name" value="Sig_transdc_resp-reg_receiver"/>
</dbReference>
<feature type="modified residue" description="4-aspartylphosphate" evidence="8">
    <location>
        <position position="55"/>
    </location>
</feature>
<dbReference type="SUPFAM" id="SSF52172">
    <property type="entry name" value="CheY-like"/>
    <property type="match status" value="1"/>
</dbReference>
<proteinExistence type="predicted"/>
<feature type="domain" description="Response regulatory" evidence="11">
    <location>
        <begin position="3"/>
        <end position="120"/>
    </location>
</feature>
<name>A0A3A9K902_9BACI</name>
<dbReference type="SUPFAM" id="SSF46689">
    <property type="entry name" value="Homeodomain-like"/>
    <property type="match status" value="2"/>
</dbReference>
<dbReference type="Pfam" id="PF00072">
    <property type="entry name" value="Response_reg"/>
    <property type="match status" value="1"/>
</dbReference>
<evidence type="ECO:0000313" key="13">
    <source>
        <dbReference type="EMBL" id="RKL66871.1"/>
    </source>
</evidence>
<dbReference type="PANTHER" id="PTHR42713">
    <property type="entry name" value="HISTIDINE KINASE-RELATED"/>
    <property type="match status" value="1"/>
</dbReference>
<dbReference type="PANTHER" id="PTHR42713:SF3">
    <property type="entry name" value="TRANSCRIPTIONAL REGULATORY PROTEIN HPTR"/>
    <property type="match status" value="1"/>
</dbReference>
<dbReference type="Proteomes" id="UP000281498">
    <property type="component" value="Unassembled WGS sequence"/>
</dbReference>
<dbReference type="PROSITE" id="PS00041">
    <property type="entry name" value="HTH_ARAC_FAMILY_1"/>
    <property type="match status" value="1"/>
</dbReference>
<dbReference type="GO" id="GO:0000160">
    <property type="term" value="P:phosphorelay signal transduction system"/>
    <property type="evidence" value="ECO:0007669"/>
    <property type="project" value="UniProtKB-KW"/>
</dbReference>
<feature type="domain" description="PAS" evidence="12">
    <location>
        <begin position="522"/>
        <end position="545"/>
    </location>
</feature>
<feature type="domain" description="HTH araC/xylS-type" evidence="10">
    <location>
        <begin position="443"/>
        <end position="541"/>
    </location>
</feature>
<keyword evidence="7" id="KW-0804">Transcription</keyword>
<reference evidence="13 14" key="1">
    <citation type="submission" date="2017-10" db="EMBL/GenBank/DDBJ databases">
        <title>Bacillus sp. nov., a halophilic bacterium isolated from a Keqin Lake.</title>
        <authorList>
            <person name="Wang H."/>
        </authorList>
    </citation>
    <scope>NUCLEOTIDE SEQUENCE [LARGE SCALE GENOMIC DNA]</scope>
    <source>
        <strain evidence="13 14">KCTC 13187</strain>
    </source>
</reference>
<evidence type="ECO:0000256" key="2">
    <source>
        <dbReference type="ARBA" id="ARBA00022490"/>
    </source>
</evidence>
<dbReference type="InterPro" id="IPR018062">
    <property type="entry name" value="HTH_AraC-typ_CS"/>
</dbReference>
<evidence type="ECO:0000256" key="8">
    <source>
        <dbReference type="PROSITE-ProRule" id="PRU00169"/>
    </source>
</evidence>
<dbReference type="SMART" id="SM00342">
    <property type="entry name" value="HTH_ARAC"/>
    <property type="match status" value="1"/>
</dbReference>
<keyword evidence="2" id="KW-0963">Cytoplasm</keyword>
<feature type="coiled-coil region" evidence="9">
    <location>
        <begin position="239"/>
        <end position="266"/>
    </location>
</feature>
<dbReference type="Pfam" id="PF12833">
    <property type="entry name" value="HTH_18"/>
    <property type="match status" value="1"/>
</dbReference>
<keyword evidence="4" id="KW-0902">Two-component regulatory system</keyword>
<evidence type="ECO:0000256" key="1">
    <source>
        <dbReference type="ARBA" id="ARBA00004496"/>
    </source>
</evidence>
<evidence type="ECO:0000259" key="10">
    <source>
        <dbReference type="PROSITE" id="PS01124"/>
    </source>
</evidence>
<evidence type="ECO:0000256" key="3">
    <source>
        <dbReference type="ARBA" id="ARBA00022553"/>
    </source>
</evidence>
<dbReference type="PROSITE" id="PS50112">
    <property type="entry name" value="PAS"/>
    <property type="match status" value="1"/>
</dbReference>
<gene>
    <name evidence="13" type="ORF">CR203_13655</name>
</gene>
<sequence>MWKVTIIDDDDKVLRGMKNIIPWDELSCEWAGEARNGQEGYELIKREKPDLIITDIYMPVLNGLEMIKKLRNEGIDSRVIILSGYNEFEYARQAMRLNIDDYLSKPASPDTIKEVLEKSVAKLEREISEEIEMCDLREKVSLYEPLVEKEWIKAIVTGASTNFTNLPLTVDKITKKWSKQKHVVMTLTYDRSLEESSFYRSDWYLFRFTTNNVIKEAVHAFFDDIHYIELHSHQTAICIHLNKENNDDLKQSLEKLQKILVEKFQEYFQVHVLISTGSIKDDWGNMADSMREAFAKISDNRQMNDPSSMLGQNPEVALVDKDHKTLWSDSMEANQQMSESIRYADEKGAMAVIDRIYEQNKHESFSRGEGIRLGIEMWTIMTYSLYDIGIKIDEMYSEEFDFHAELLKTNTWIEFKDYMDGVVRHICEHQQWDENLKHRQLVEQMLDYIQKNVGENITLQDIADDLFISRNYLGQIFKKIVGESFKNYLTRVRMEKAKKMIQEGSYLIYEISEKVGFINPAYFTTTFKKYTGYTPTELINRRTIS</sequence>
<comment type="caution">
    <text evidence="13">The sequence shown here is derived from an EMBL/GenBank/DDBJ whole genome shotgun (WGS) entry which is preliminary data.</text>
</comment>
<dbReference type="InterPro" id="IPR000014">
    <property type="entry name" value="PAS"/>
</dbReference>
<evidence type="ECO:0000256" key="5">
    <source>
        <dbReference type="ARBA" id="ARBA00023015"/>
    </source>
</evidence>
<keyword evidence="9" id="KW-0175">Coiled coil</keyword>
<evidence type="ECO:0000259" key="11">
    <source>
        <dbReference type="PROSITE" id="PS50110"/>
    </source>
</evidence>
<dbReference type="EMBL" id="PDOE01000005">
    <property type="protein sequence ID" value="RKL66871.1"/>
    <property type="molecule type" value="Genomic_DNA"/>
</dbReference>
<dbReference type="PROSITE" id="PS50110">
    <property type="entry name" value="RESPONSE_REGULATORY"/>
    <property type="match status" value="1"/>
</dbReference>
<keyword evidence="14" id="KW-1185">Reference proteome</keyword>
<dbReference type="GO" id="GO:0005737">
    <property type="term" value="C:cytoplasm"/>
    <property type="evidence" value="ECO:0007669"/>
    <property type="project" value="UniProtKB-SubCell"/>
</dbReference>
<keyword evidence="5" id="KW-0805">Transcription regulation</keyword>